<dbReference type="InterPro" id="IPR050463">
    <property type="entry name" value="Gfo/Idh/MocA_oxidrdct_glycsds"/>
</dbReference>
<dbReference type="InterPro" id="IPR036291">
    <property type="entry name" value="NAD(P)-bd_dom_sf"/>
</dbReference>
<protein>
    <submittedName>
        <fullName evidence="3">Putative dehydrogenase</fullName>
    </submittedName>
</protein>
<sequence length="338" mass="36353">MKLKFRHLPLLILAATLPLQAEDPKPLKVGIIGLDTSHAIAFTTALNKGSKKPEDAAKLAGAKLIAAYPKGSPDIESSTKRVPEYTAKVQEMGVEIVDTIDDLVSKVDAVLLETNDGRPHLEQVRPVLKAKKPVFIDKPIAASLADAIRIFDEAKAAGVPIFSASSLRYGKGTQEVRNGSIGKVKTAETFSPVSLEPTHPDLFWYGIHGVESLFTVMGTGCQSVKRGTTADGKIEVIGTWEGGRTGIFRESKDKKNAYGGKAVGEKGEAEVGKYDGYDPLLVAAIEMFRSGKAPVSAEETLEIYAFMEAADESKRRNGAEVTLKEVMDKARAEIAAKK</sequence>
<organism evidence="3 4">
    <name type="scientific">Roseimicrobium gellanilyticum</name>
    <dbReference type="NCBI Taxonomy" id="748857"/>
    <lineage>
        <taxon>Bacteria</taxon>
        <taxon>Pseudomonadati</taxon>
        <taxon>Verrucomicrobiota</taxon>
        <taxon>Verrucomicrobiia</taxon>
        <taxon>Verrucomicrobiales</taxon>
        <taxon>Verrucomicrobiaceae</taxon>
        <taxon>Roseimicrobium</taxon>
    </lineage>
</organism>
<reference evidence="3 4" key="1">
    <citation type="submission" date="2018-06" db="EMBL/GenBank/DDBJ databases">
        <title>Genomic Encyclopedia of Type Strains, Phase IV (KMG-IV): sequencing the most valuable type-strain genomes for metagenomic binning, comparative biology and taxonomic classification.</title>
        <authorList>
            <person name="Goeker M."/>
        </authorList>
    </citation>
    <scope>NUCLEOTIDE SEQUENCE [LARGE SCALE GENOMIC DNA]</scope>
    <source>
        <strain evidence="3 4">DSM 25532</strain>
    </source>
</reference>
<keyword evidence="4" id="KW-1185">Reference proteome</keyword>
<dbReference type="RefSeq" id="WP_113962449.1">
    <property type="nucleotide sequence ID" value="NZ_QNRR01000025.1"/>
</dbReference>
<gene>
    <name evidence="3" type="ORF">DES53_12518</name>
</gene>
<dbReference type="Proteomes" id="UP000253426">
    <property type="component" value="Unassembled WGS sequence"/>
</dbReference>
<dbReference type="GO" id="GO:0000166">
    <property type="term" value="F:nucleotide binding"/>
    <property type="evidence" value="ECO:0007669"/>
    <property type="project" value="InterPro"/>
</dbReference>
<dbReference type="AlphaFoldDB" id="A0A366H1T4"/>
<dbReference type="OrthoDB" id="128220at2"/>
<accession>A0A366H1T4</accession>
<dbReference type="InterPro" id="IPR000683">
    <property type="entry name" value="Gfo/Idh/MocA-like_OxRdtase_N"/>
</dbReference>
<dbReference type="SUPFAM" id="SSF51735">
    <property type="entry name" value="NAD(P)-binding Rossmann-fold domains"/>
    <property type="match status" value="1"/>
</dbReference>
<evidence type="ECO:0000313" key="4">
    <source>
        <dbReference type="Proteomes" id="UP000253426"/>
    </source>
</evidence>
<name>A0A366H1T4_9BACT</name>
<dbReference type="PANTHER" id="PTHR43818">
    <property type="entry name" value="BCDNA.GH03377"/>
    <property type="match status" value="1"/>
</dbReference>
<keyword evidence="1" id="KW-0732">Signal</keyword>
<feature type="chain" id="PRO_5016836254" evidence="1">
    <location>
        <begin position="22"/>
        <end position="338"/>
    </location>
</feature>
<evidence type="ECO:0000313" key="3">
    <source>
        <dbReference type="EMBL" id="RBP35192.1"/>
    </source>
</evidence>
<evidence type="ECO:0000256" key="1">
    <source>
        <dbReference type="SAM" id="SignalP"/>
    </source>
</evidence>
<feature type="signal peptide" evidence="1">
    <location>
        <begin position="1"/>
        <end position="21"/>
    </location>
</feature>
<feature type="domain" description="Gfo/Idh/MocA-like oxidoreductase N-terminal" evidence="2">
    <location>
        <begin position="28"/>
        <end position="162"/>
    </location>
</feature>
<evidence type="ECO:0000259" key="2">
    <source>
        <dbReference type="Pfam" id="PF01408"/>
    </source>
</evidence>
<dbReference type="Pfam" id="PF01408">
    <property type="entry name" value="GFO_IDH_MocA"/>
    <property type="match status" value="1"/>
</dbReference>
<dbReference type="PANTHER" id="PTHR43818:SF9">
    <property type="entry name" value="HYPOTHETICAL OXIDOREDUCTASE"/>
    <property type="match status" value="1"/>
</dbReference>
<proteinExistence type="predicted"/>
<dbReference type="Gene3D" id="3.40.50.720">
    <property type="entry name" value="NAD(P)-binding Rossmann-like Domain"/>
    <property type="match status" value="1"/>
</dbReference>
<dbReference type="EMBL" id="QNRR01000025">
    <property type="protein sequence ID" value="RBP35192.1"/>
    <property type="molecule type" value="Genomic_DNA"/>
</dbReference>
<comment type="caution">
    <text evidence="3">The sequence shown here is derived from an EMBL/GenBank/DDBJ whole genome shotgun (WGS) entry which is preliminary data.</text>
</comment>